<dbReference type="PRINTS" id="PR00081">
    <property type="entry name" value="GDHRDH"/>
</dbReference>
<dbReference type="Gene3D" id="3.40.50.720">
    <property type="entry name" value="NAD(P)-binding Rossmann-like Domain"/>
    <property type="match status" value="1"/>
</dbReference>
<reference evidence="1 2" key="1">
    <citation type="submission" date="2021-05" db="EMBL/GenBank/DDBJ databases">
        <authorList>
            <person name="Zahm M."/>
            <person name="Klopp C."/>
            <person name="Cabau C."/>
            <person name="Kuhl H."/>
            <person name="Suciu R."/>
            <person name="Ciorpac M."/>
            <person name="Holostenco D."/>
            <person name="Gessner J."/>
            <person name="Wuertz S."/>
            <person name="Hohne C."/>
            <person name="Stock M."/>
            <person name="Gislard M."/>
            <person name="Lluch J."/>
            <person name="Milhes M."/>
            <person name="Lampietro C."/>
            <person name="Lopez Roques C."/>
            <person name="Donnadieu C."/>
            <person name="Du K."/>
            <person name="Schartl M."/>
            <person name="Guiguen Y."/>
        </authorList>
    </citation>
    <scope>NUCLEOTIDE SEQUENCE [LARGE SCALE GENOMIC DNA]</scope>
    <source>
        <strain evidence="1">Hh-F2</strain>
        <tissue evidence="1">Blood</tissue>
    </source>
</reference>
<comment type="caution">
    <text evidence="1">The sequence shown here is derived from an EMBL/GenBank/DDBJ whole genome shotgun (WGS) entry which is preliminary data.</text>
</comment>
<accession>A0ABR0Y520</accession>
<proteinExistence type="predicted"/>
<dbReference type="PANTHER" id="PTHR44147">
    <property type="entry name" value="DEHYDROGENASE/REDUCTASE SDR FAMILY MEMBER 1"/>
    <property type="match status" value="1"/>
</dbReference>
<dbReference type="InterPro" id="IPR036291">
    <property type="entry name" value="NAD(P)-bd_dom_sf"/>
</dbReference>
<evidence type="ECO:0000313" key="1">
    <source>
        <dbReference type="EMBL" id="KAK6467711.1"/>
    </source>
</evidence>
<dbReference type="SUPFAM" id="SSF51735">
    <property type="entry name" value="NAD(P)-binding Rossmann-fold domains"/>
    <property type="match status" value="1"/>
</dbReference>
<dbReference type="CDD" id="cd09763">
    <property type="entry name" value="DHRS1-like_SDR_c"/>
    <property type="match status" value="1"/>
</dbReference>
<sequence>MAALSGWVCVVTGASRGIGKGIALQLGSAGATVYITGRNGATLGETAKEVEARGGACVPVTCDSSKEDDIRSLFERIGREQRGRLDILVNNAYAGVQPIFDNMGKKFWEVPPSIWDDINDVGLRGHYICSVYAARMMVPAGRGLIVVISSMGGLRYLFSVPYGVGKAACDRLACDGAVELRGAGVAMVSLWPGAVRTESITEKVLNNDPGSKAEEEIWKAFADGETPELSGKCIVELATDKKLMSLSGKVLLNCDLCRRYNLQDVDGRKVVDYMSLSFLVSRVPGLSWLSPFIPSFLRLPKFVLMLTASKF</sequence>
<organism evidence="1 2">
    <name type="scientific">Huso huso</name>
    <name type="common">Beluga</name>
    <name type="synonym">Acipenser huso</name>
    <dbReference type="NCBI Taxonomy" id="61971"/>
    <lineage>
        <taxon>Eukaryota</taxon>
        <taxon>Metazoa</taxon>
        <taxon>Chordata</taxon>
        <taxon>Craniata</taxon>
        <taxon>Vertebrata</taxon>
        <taxon>Euteleostomi</taxon>
        <taxon>Actinopterygii</taxon>
        <taxon>Chondrostei</taxon>
        <taxon>Acipenseriformes</taxon>
        <taxon>Acipenseridae</taxon>
        <taxon>Huso</taxon>
    </lineage>
</organism>
<protein>
    <submittedName>
        <fullName evidence="1">Dehydrogenase/reductase SDR family member 1</fullName>
    </submittedName>
</protein>
<dbReference type="Pfam" id="PF00106">
    <property type="entry name" value="adh_short"/>
    <property type="match status" value="1"/>
</dbReference>
<keyword evidence="2" id="KW-1185">Reference proteome</keyword>
<dbReference type="Proteomes" id="UP001369086">
    <property type="component" value="Unassembled WGS sequence"/>
</dbReference>
<gene>
    <name evidence="1" type="ORF">HHUSO_G34755</name>
</gene>
<evidence type="ECO:0000313" key="2">
    <source>
        <dbReference type="Proteomes" id="UP001369086"/>
    </source>
</evidence>
<dbReference type="InterPro" id="IPR002347">
    <property type="entry name" value="SDR_fam"/>
</dbReference>
<dbReference type="PANTHER" id="PTHR44147:SF2">
    <property type="entry name" value="DEHYDROGENASE_REDUCTASE SDR FAMILY MEMBER 1"/>
    <property type="match status" value="1"/>
</dbReference>
<name>A0ABR0Y520_HUSHU</name>
<dbReference type="EMBL" id="JAHFZB010000048">
    <property type="protein sequence ID" value="KAK6467711.1"/>
    <property type="molecule type" value="Genomic_DNA"/>
</dbReference>